<dbReference type="RefSeq" id="XP_055866053.1">
    <property type="nucleotide sequence ID" value="XM_056010078.1"/>
</dbReference>
<keyword evidence="1" id="KW-1133">Transmembrane helix</keyword>
<evidence type="ECO:0000256" key="1">
    <source>
        <dbReference type="SAM" id="Phobius"/>
    </source>
</evidence>
<feature type="chain" id="PRO_5044702439" evidence="2">
    <location>
        <begin position="21"/>
        <end position="318"/>
    </location>
</feature>
<dbReference type="RefSeq" id="XP_055866050.1">
    <property type="nucleotide sequence ID" value="XM_056010075.1"/>
</dbReference>
<dbReference type="GeneID" id="106063614"/>
<accession>A0A9W2YTC1</accession>
<dbReference type="RefSeq" id="XP_055866052.1">
    <property type="nucleotide sequence ID" value="XM_056010077.1"/>
</dbReference>
<name>A0A9W2YTC1_BIOGL</name>
<dbReference type="RefSeq" id="XP_055866048.1">
    <property type="nucleotide sequence ID" value="XM_056010073.1"/>
</dbReference>
<dbReference type="RefSeq" id="XP_055866049.1">
    <property type="nucleotide sequence ID" value="XM_056010074.1"/>
</dbReference>
<evidence type="ECO:0000313" key="9">
    <source>
        <dbReference type="RefSeq" id="XP_055866050.1"/>
    </source>
</evidence>
<evidence type="ECO:0000313" key="5">
    <source>
        <dbReference type="RefSeq" id="XP_055866046.1"/>
    </source>
</evidence>
<feature type="signal peptide" evidence="2">
    <location>
        <begin position="1"/>
        <end position="20"/>
    </location>
</feature>
<keyword evidence="1" id="KW-0472">Membrane</keyword>
<evidence type="ECO:0000313" key="8">
    <source>
        <dbReference type="RefSeq" id="XP_055866049.1"/>
    </source>
</evidence>
<reference evidence="4 5" key="1">
    <citation type="submission" date="2025-04" db="UniProtKB">
        <authorList>
            <consortium name="RefSeq"/>
        </authorList>
    </citation>
    <scope>IDENTIFICATION</scope>
</reference>
<evidence type="ECO:0000313" key="7">
    <source>
        <dbReference type="RefSeq" id="XP_055866048.1"/>
    </source>
</evidence>
<dbReference type="Proteomes" id="UP001165740">
    <property type="component" value="Chromosome 14"/>
</dbReference>
<evidence type="ECO:0000313" key="4">
    <source>
        <dbReference type="RefSeq" id="XP_055866045.1"/>
    </source>
</evidence>
<evidence type="ECO:0000313" key="3">
    <source>
        <dbReference type="Proteomes" id="UP001165740"/>
    </source>
</evidence>
<dbReference type="RefSeq" id="XP_055866051.1">
    <property type="nucleotide sequence ID" value="XM_056010076.1"/>
</dbReference>
<evidence type="ECO:0000256" key="2">
    <source>
        <dbReference type="SAM" id="SignalP"/>
    </source>
</evidence>
<feature type="transmembrane region" description="Helical" evidence="1">
    <location>
        <begin position="257"/>
        <end position="279"/>
    </location>
</feature>
<keyword evidence="1" id="KW-0812">Transmembrane</keyword>
<evidence type="ECO:0000313" key="6">
    <source>
        <dbReference type="RefSeq" id="XP_055866047.1"/>
    </source>
</evidence>
<keyword evidence="2" id="KW-0732">Signal</keyword>
<dbReference type="OrthoDB" id="6121552at2759"/>
<gene>
    <name evidence="4 5 6 7 8 9 10 11 12" type="primary">LOC106063614</name>
</gene>
<evidence type="ECO:0000313" key="12">
    <source>
        <dbReference type="RefSeq" id="XP_055866053.1"/>
    </source>
</evidence>
<organism evidence="3 5">
    <name type="scientific">Biomphalaria glabrata</name>
    <name type="common">Bloodfluke planorb</name>
    <name type="synonym">Freshwater snail</name>
    <dbReference type="NCBI Taxonomy" id="6526"/>
    <lineage>
        <taxon>Eukaryota</taxon>
        <taxon>Metazoa</taxon>
        <taxon>Spiralia</taxon>
        <taxon>Lophotrochozoa</taxon>
        <taxon>Mollusca</taxon>
        <taxon>Gastropoda</taxon>
        <taxon>Heterobranchia</taxon>
        <taxon>Euthyneura</taxon>
        <taxon>Panpulmonata</taxon>
        <taxon>Hygrophila</taxon>
        <taxon>Lymnaeoidea</taxon>
        <taxon>Planorbidae</taxon>
        <taxon>Biomphalaria</taxon>
    </lineage>
</organism>
<dbReference type="AlphaFoldDB" id="A0A9W2YTC1"/>
<dbReference type="RefSeq" id="XP_055866047.1">
    <property type="nucleotide sequence ID" value="XM_056010072.1"/>
</dbReference>
<evidence type="ECO:0000313" key="10">
    <source>
        <dbReference type="RefSeq" id="XP_055866051.1"/>
    </source>
</evidence>
<evidence type="ECO:0000313" key="11">
    <source>
        <dbReference type="RefSeq" id="XP_055866052.1"/>
    </source>
</evidence>
<dbReference type="RefSeq" id="XP_055866046.1">
    <property type="nucleotide sequence ID" value="XM_056010071.1"/>
</dbReference>
<proteinExistence type="predicted"/>
<keyword evidence="3" id="KW-1185">Reference proteome</keyword>
<sequence>MFDLITSLLLFQICTNIVKAESTFILQEYQQNASVTSCTEGLISSVDKIVYNTSIYLSRFDQSVRFFAYDISKSDEEFHTVCFLKIPNQCNSYEYNHICYCEPTFDTTIYNMLVNVTSENSYKMLRFAATLNDYTKLYSEPKKLPRIVDKAKFTMRLFINNEEMDVTNCSATVNSSQLNITSKCVDTPSPCWLEAFDTIRNQSLLQSEQSLEVLHEFSKSTQEEIELRQNVCHLKYVGVVYCTIRIEYQEEYQVKTVALIVIVTSITVIIALGVLIIVIKKSKNGVHSIFSIGRAVETALCDTDVSKGGPFSNRNFSS</sequence>
<protein>
    <submittedName>
        <fullName evidence="4 5">Uncharacterized protein LOC106063614 isoform X1</fullName>
    </submittedName>
</protein>
<dbReference type="RefSeq" id="XP_055866045.1">
    <property type="nucleotide sequence ID" value="XM_056010070.1"/>
</dbReference>